<dbReference type="Proteomes" id="UP000239532">
    <property type="component" value="Unassembled WGS sequence"/>
</dbReference>
<dbReference type="RefSeq" id="WP_105982858.1">
    <property type="nucleotide sequence ID" value="NZ_MQUC01000003.1"/>
</dbReference>
<dbReference type="InterPro" id="IPR013321">
    <property type="entry name" value="Arc_rbn_hlx_hlx"/>
</dbReference>
<protein>
    <submittedName>
        <fullName evidence="1">CopG family transcriptional regulator</fullName>
    </submittedName>
</protein>
<sequence length="83" mass="9499">MATFTSSLPDDLLQQLAKKAKELKLPKNQLIEKALSIYLEQLDRAAYIKSYKRAGKDPDMIAMAEEGMADYFQQLQDLEDETE</sequence>
<dbReference type="EMBL" id="MQUC01000003">
    <property type="protein sequence ID" value="PRP67084.1"/>
    <property type="molecule type" value="Genomic_DNA"/>
</dbReference>
<name>A0A2S9WUE9_9FLAO</name>
<comment type="caution">
    <text evidence="1">The sequence shown here is derived from an EMBL/GenBank/DDBJ whole genome shotgun (WGS) entry which is preliminary data.</text>
</comment>
<dbReference type="AlphaFoldDB" id="A0A2S9WUE9"/>
<organism evidence="1 2">
    <name type="scientific">Nonlabens agnitus</name>
    <dbReference type="NCBI Taxonomy" id="870484"/>
    <lineage>
        <taxon>Bacteria</taxon>
        <taxon>Pseudomonadati</taxon>
        <taxon>Bacteroidota</taxon>
        <taxon>Flavobacteriia</taxon>
        <taxon>Flavobacteriales</taxon>
        <taxon>Flavobacteriaceae</taxon>
        <taxon>Nonlabens</taxon>
    </lineage>
</organism>
<keyword evidence="2" id="KW-1185">Reference proteome</keyword>
<dbReference type="OrthoDB" id="826419at2"/>
<dbReference type="Gene3D" id="1.10.1220.10">
    <property type="entry name" value="Met repressor-like"/>
    <property type="match status" value="1"/>
</dbReference>
<evidence type="ECO:0000313" key="1">
    <source>
        <dbReference type="EMBL" id="PRP67084.1"/>
    </source>
</evidence>
<accession>A0A2S9WUE9</accession>
<gene>
    <name evidence="1" type="ORF">BST86_08210</name>
</gene>
<evidence type="ECO:0000313" key="2">
    <source>
        <dbReference type="Proteomes" id="UP000239532"/>
    </source>
</evidence>
<proteinExistence type="predicted"/>
<dbReference type="GO" id="GO:0006355">
    <property type="term" value="P:regulation of DNA-templated transcription"/>
    <property type="evidence" value="ECO:0007669"/>
    <property type="project" value="InterPro"/>
</dbReference>
<reference evidence="1 2" key="1">
    <citation type="submission" date="2016-11" db="EMBL/GenBank/DDBJ databases">
        <title>Trade-off between light-utilization and light-protection in marine flavobacteria.</title>
        <authorList>
            <person name="Kumagai Y."/>
        </authorList>
    </citation>
    <scope>NUCLEOTIDE SEQUENCE [LARGE SCALE GENOMIC DNA]</scope>
    <source>
        <strain evidence="1 2">JCM 17109</strain>
    </source>
</reference>